<evidence type="ECO:0000313" key="1">
    <source>
        <dbReference type="EMBL" id="KAI4374888.1"/>
    </source>
</evidence>
<proteinExistence type="predicted"/>
<reference evidence="2" key="1">
    <citation type="journal article" date="2023" name="Front. Plant Sci.">
        <title>Chromosomal-level genome assembly of Melastoma candidum provides insights into trichome evolution.</title>
        <authorList>
            <person name="Zhong Y."/>
            <person name="Wu W."/>
            <person name="Sun C."/>
            <person name="Zou P."/>
            <person name="Liu Y."/>
            <person name="Dai S."/>
            <person name="Zhou R."/>
        </authorList>
    </citation>
    <scope>NUCLEOTIDE SEQUENCE [LARGE SCALE GENOMIC DNA]</scope>
</reference>
<sequence>MSVDWAHLPGDLLCAISERLLLYADHVRFRAVCPGWRFSVPAIPRHLPPQPPWLLLPLYQPYYFSSSSPSSNCFYNFLDNSVNKLGHLSPLVPELSPYSRRCGSSHGWLVVLDYSPRIVLFNPLMNSKINLPDLTTFPNVVSVCFANIGKEYIVRRGRGDPTTSVQDMRDMFVKKVVLSNSPGMDSEFVALAILDTSGDLVYCRRRDDCWKDLIVGDSQFEDVIFHDGSFYCVDRSGGVAICDLSGDSPVVSRVTARVMHRGDAQYLVTVGEDLVLVVRFLEFGEVEDRSGSKTSSFESFRLDWGSNEPRWDPIDSLGDFAVFIGTNSSFSIRAADFPGCVGDRIYFTEDYSEGLAPEHISGTYSLRDRRVEFLCFRGYDCVPAPIWLSPNPC</sequence>
<accession>A0ACB9R8Q1</accession>
<name>A0ACB9R8Q1_9MYRT</name>
<comment type="caution">
    <text evidence="1">The sequence shown here is derived from an EMBL/GenBank/DDBJ whole genome shotgun (WGS) entry which is preliminary data.</text>
</comment>
<keyword evidence="2" id="KW-1185">Reference proteome</keyword>
<dbReference type="Proteomes" id="UP001057402">
    <property type="component" value="Chromosome 4"/>
</dbReference>
<dbReference type="EMBL" id="CM042883">
    <property type="protein sequence ID" value="KAI4374888.1"/>
    <property type="molecule type" value="Genomic_DNA"/>
</dbReference>
<organism evidence="1 2">
    <name type="scientific">Melastoma candidum</name>
    <dbReference type="NCBI Taxonomy" id="119954"/>
    <lineage>
        <taxon>Eukaryota</taxon>
        <taxon>Viridiplantae</taxon>
        <taxon>Streptophyta</taxon>
        <taxon>Embryophyta</taxon>
        <taxon>Tracheophyta</taxon>
        <taxon>Spermatophyta</taxon>
        <taxon>Magnoliopsida</taxon>
        <taxon>eudicotyledons</taxon>
        <taxon>Gunneridae</taxon>
        <taxon>Pentapetalae</taxon>
        <taxon>rosids</taxon>
        <taxon>malvids</taxon>
        <taxon>Myrtales</taxon>
        <taxon>Melastomataceae</taxon>
        <taxon>Melastomatoideae</taxon>
        <taxon>Melastomateae</taxon>
        <taxon>Melastoma</taxon>
    </lineage>
</organism>
<protein>
    <submittedName>
        <fullName evidence="1">Uncharacterized protein</fullName>
    </submittedName>
</protein>
<evidence type="ECO:0000313" key="2">
    <source>
        <dbReference type="Proteomes" id="UP001057402"/>
    </source>
</evidence>
<gene>
    <name evidence="1" type="ORF">MLD38_012827</name>
</gene>